<feature type="transmembrane region" description="Helical" evidence="1">
    <location>
        <begin position="150"/>
        <end position="176"/>
    </location>
</feature>
<protein>
    <submittedName>
        <fullName evidence="3">CPBP family intramembrane metalloprotease</fullName>
    </submittedName>
</protein>
<name>A0ABX1CLI5_9SPHN</name>
<dbReference type="InterPro" id="IPR003675">
    <property type="entry name" value="Rce1/LyrA-like_dom"/>
</dbReference>
<keyword evidence="1" id="KW-0472">Membrane</keyword>
<keyword evidence="3" id="KW-0482">Metalloprotease</keyword>
<evidence type="ECO:0000313" key="3">
    <source>
        <dbReference type="EMBL" id="NJR78814.1"/>
    </source>
</evidence>
<keyword evidence="4" id="KW-1185">Reference proteome</keyword>
<evidence type="ECO:0000259" key="2">
    <source>
        <dbReference type="Pfam" id="PF02517"/>
    </source>
</evidence>
<reference evidence="3 4" key="1">
    <citation type="submission" date="2020-03" db="EMBL/GenBank/DDBJ databases">
        <authorList>
            <person name="Wang L."/>
            <person name="He N."/>
            <person name="Li Y."/>
            <person name="Fang Y."/>
            <person name="Zhang F."/>
        </authorList>
    </citation>
    <scope>NUCLEOTIDE SEQUENCE [LARGE SCALE GENOMIC DNA]</scope>
    <source>
        <strain evidence="3 4">36D10-4-7</strain>
    </source>
</reference>
<dbReference type="Pfam" id="PF02517">
    <property type="entry name" value="Rce1-like"/>
    <property type="match status" value="1"/>
</dbReference>
<feature type="transmembrane region" description="Helical" evidence="1">
    <location>
        <begin position="183"/>
        <end position="201"/>
    </location>
</feature>
<accession>A0ABX1CLI5</accession>
<evidence type="ECO:0000313" key="4">
    <source>
        <dbReference type="Proteomes" id="UP000732399"/>
    </source>
</evidence>
<proteinExistence type="predicted"/>
<feature type="transmembrane region" description="Helical" evidence="1">
    <location>
        <begin position="86"/>
        <end position="107"/>
    </location>
</feature>
<dbReference type="RefSeq" id="WP_168134360.1">
    <property type="nucleotide sequence ID" value="NZ_JAAVJH010000005.1"/>
</dbReference>
<organism evidence="3 4">
    <name type="scientific">Sphingomonas corticis</name>
    <dbReference type="NCBI Taxonomy" id="2722791"/>
    <lineage>
        <taxon>Bacteria</taxon>
        <taxon>Pseudomonadati</taxon>
        <taxon>Pseudomonadota</taxon>
        <taxon>Alphaproteobacteria</taxon>
        <taxon>Sphingomonadales</taxon>
        <taxon>Sphingomonadaceae</taxon>
        <taxon>Sphingomonas</taxon>
    </lineage>
</organism>
<keyword evidence="3" id="KW-0645">Protease</keyword>
<evidence type="ECO:0000256" key="1">
    <source>
        <dbReference type="SAM" id="Phobius"/>
    </source>
</evidence>
<sequence>MTAAILLPTLGLLWLFLRGDMLGRWRRAAAWRRYPAWIARAWTLLGAGSLTLLAAMGEVGAIAALPDRFLPARAIVVTWIGAIDPFGSMGAAALGGVLLGGIVAGLLERRGRRVAFGDVERVLPRDRREWRWSAALALTAGMTEELYFRLLLPLSIAAVTGSAAAGFAIAAILFAAAHRYQGWAGIAATGAVGVLMTIVYLSTASLIAAMLLHVAIDLNALVLRPIVSRRLSSSAATPS</sequence>
<gene>
    <name evidence="3" type="ORF">HBH26_09465</name>
</gene>
<keyword evidence="1" id="KW-1133">Transmembrane helix</keyword>
<comment type="caution">
    <text evidence="3">The sequence shown here is derived from an EMBL/GenBank/DDBJ whole genome shotgun (WGS) entry which is preliminary data.</text>
</comment>
<feature type="domain" description="CAAX prenyl protease 2/Lysostaphin resistance protein A-like" evidence="2">
    <location>
        <begin position="132"/>
        <end position="218"/>
    </location>
</feature>
<dbReference type="Proteomes" id="UP000732399">
    <property type="component" value="Unassembled WGS sequence"/>
</dbReference>
<feature type="transmembrane region" description="Helical" evidence="1">
    <location>
        <begin position="43"/>
        <end position="65"/>
    </location>
</feature>
<dbReference type="EMBL" id="JAAVJH010000005">
    <property type="protein sequence ID" value="NJR78814.1"/>
    <property type="molecule type" value="Genomic_DNA"/>
</dbReference>
<keyword evidence="3" id="KW-0378">Hydrolase</keyword>
<keyword evidence="1" id="KW-0812">Transmembrane</keyword>
<dbReference type="GO" id="GO:0008237">
    <property type="term" value="F:metallopeptidase activity"/>
    <property type="evidence" value="ECO:0007669"/>
    <property type="project" value="UniProtKB-KW"/>
</dbReference>